<dbReference type="InterPro" id="IPR016135">
    <property type="entry name" value="UBQ-conjugating_enzyme/RWD"/>
</dbReference>
<dbReference type="Proteomes" id="UP001163105">
    <property type="component" value="Unassembled WGS sequence"/>
</dbReference>
<dbReference type="CDD" id="cd23823">
    <property type="entry name" value="RWD_GCN2"/>
    <property type="match status" value="1"/>
</dbReference>
<dbReference type="Gene3D" id="3.10.110.10">
    <property type="entry name" value="Ubiquitin Conjugating Enzyme"/>
    <property type="match status" value="1"/>
</dbReference>
<dbReference type="FunFam" id="3.10.110.10:FF:000075">
    <property type="entry name" value="RWD domain-containing protein (Gir2)"/>
    <property type="match status" value="1"/>
</dbReference>
<feature type="transmembrane region" description="Helical" evidence="3">
    <location>
        <begin position="42"/>
        <end position="67"/>
    </location>
</feature>
<dbReference type="EMBL" id="JAQHRD010000001">
    <property type="protein sequence ID" value="KAJ6445780.1"/>
    <property type="molecule type" value="Genomic_DNA"/>
</dbReference>
<evidence type="ECO:0000313" key="6">
    <source>
        <dbReference type="Proteomes" id="UP001163105"/>
    </source>
</evidence>
<evidence type="ECO:0000259" key="4">
    <source>
        <dbReference type="PROSITE" id="PS50908"/>
    </source>
</evidence>
<sequence length="872" mass="94635">MCLLGPYNFSSRILLPALPTGASVFFLPFLAPLSAFSSLASLAAACSGVISVAAFSRAFLFFLSVFFSSADSPKSAASIMATTTNELGPVVGKLQRRLNLDDLAGGLVESAALDERLQHPAAKGCPRDVRRRSHLVLCRLLLGVALCGLRNGLERLLLALHLGKKHLGSKHSDELLAADVVVLLACGFSDLVHLLQHLPVKRIAGREQRLGQPLEQVEKRQPGVGVVDSADHVLHRLVLLVAEQLREHRLGHELGVVNDVEGSQDNEVRVVVARHEDKRVLPVIFFWISVLIMSTKLFMIGPRLLGSLARISFRSAARLLLFGSHGPVDVVEDPRGLGVVDELANLAVEIGDNKVADLVIVLHQELSDEELGVAALGELSVAALELVGNLLALLGRRVLDGSLDRPDGIMLEDEFLAAAGDDAKQLLDELLSLVLGHVRLSPQALPDLLGAVDFVGEGLGGLALLRQLLLLCALALSPAAALGTPPDLPSSLTPPSSSSSEKLSKSSDSSLAGLLGGLESSIRGFLALTSVLALLPEVDFLFSPTLASLEAILSNRRCEMSRPLLPKIFDLLPSGEHLARPVWASPDPAMASLRGRFSPRLAFAVAPVLGPAWTLEQASSRATRREHIPLSVWRSAVPISTMGREEQVEEREVLESIFPDEITDISETEYRISVTLDPQGDAADQEPPQFFLQVRYPADYPDSAPHLDMIAPPNADAHPDFSVADDREQLLEGLGETIQENLGMAMVFTLVSTLKEAAEQLIQDRRDAAAKVKEEELLAAEREENKKFHGTPVTPETFLKWRDDFMREMAEKEQREEEERLAELKKAKVKEPVKLTGRQLWERGLAGKGDEEAEEEDGMPTEGMEKLQVEAA</sequence>
<comment type="caution">
    <text evidence="5">The sequence shown here is derived from an EMBL/GenBank/DDBJ whole genome shotgun (WGS) entry which is preliminary data.</text>
</comment>
<dbReference type="InterPro" id="IPR032378">
    <property type="entry name" value="ZC3H15/TMA46_C"/>
</dbReference>
<evidence type="ECO:0000256" key="1">
    <source>
        <dbReference type="SAM" id="Coils"/>
    </source>
</evidence>
<feature type="compositionally biased region" description="Basic and acidic residues" evidence="2">
    <location>
        <begin position="863"/>
        <end position="872"/>
    </location>
</feature>
<keyword evidence="3" id="KW-0472">Membrane</keyword>
<dbReference type="InterPro" id="IPR040213">
    <property type="entry name" value="GIR2-like"/>
</dbReference>
<feature type="domain" description="RWD" evidence="4">
    <location>
        <begin position="649"/>
        <end position="761"/>
    </location>
</feature>
<gene>
    <name evidence="5" type="ORF">O9K51_00543</name>
</gene>
<protein>
    <submittedName>
        <fullName evidence="5">RWD domain-containingprotein</fullName>
    </submittedName>
</protein>
<feature type="region of interest" description="Disordered" evidence="2">
    <location>
        <begin position="485"/>
        <end position="506"/>
    </location>
</feature>
<dbReference type="PROSITE" id="PS50908">
    <property type="entry name" value="RWD"/>
    <property type="match status" value="1"/>
</dbReference>
<organism evidence="5 6">
    <name type="scientific">Purpureocillium lavendulum</name>
    <dbReference type="NCBI Taxonomy" id="1247861"/>
    <lineage>
        <taxon>Eukaryota</taxon>
        <taxon>Fungi</taxon>
        <taxon>Dikarya</taxon>
        <taxon>Ascomycota</taxon>
        <taxon>Pezizomycotina</taxon>
        <taxon>Sordariomycetes</taxon>
        <taxon>Hypocreomycetidae</taxon>
        <taxon>Hypocreales</taxon>
        <taxon>Ophiocordycipitaceae</taxon>
        <taxon>Purpureocillium</taxon>
    </lineage>
</organism>
<accession>A0AB34G2D8</accession>
<keyword evidence="3" id="KW-0812">Transmembrane</keyword>
<dbReference type="SUPFAM" id="SSF54495">
    <property type="entry name" value="UBC-like"/>
    <property type="match status" value="1"/>
</dbReference>
<feature type="region of interest" description="Disordered" evidence="2">
    <location>
        <begin position="840"/>
        <end position="872"/>
    </location>
</feature>
<dbReference type="InterPro" id="IPR006575">
    <property type="entry name" value="RWD_dom"/>
</dbReference>
<dbReference type="Pfam" id="PF05773">
    <property type="entry name" value="RWD"/>
    <property type="match status" value="1"/>
</dbReference>
<keyword evidence="3" id="KW-1133">Transmembrane helix</keyword>
<keyword evidence="1" id="KW-0175">Coiled coil</keyword>
<dbReference type="Pfam" id="PF16543">
    <property type="entry name" value="DFRP_C"/>
    <property type="match status" value="1"/>
</dbReference>
<evidence type="ECO:0000313" key="5">
    <source>
        <dbReference type="EMBL" id="KAJ6445780.1"/>
    </source>
</evidence>
<dbReference type="Gene3D" id="6.20.400.10">
    <property type="match status" value="1"/>
</dbReference>
<evidence type="ECO:0000256" key="2">
    <source>
        <dbReference type="SAM" id="MobiDB-lite"/>
    </source>
</evidence>
<feature type="transmembrane region" description="Helical" evidence="3">
    <location>
        <begin position="12"/>
        <end position="30"/>
    </location>
</feature>
<name>A0AB34G2D8_9HYPO</name>
<feature type="transmembrane region" description="Helical" evidence="3">
    <location>
        <begin position="284"/>
        <end position="305"/>
    </location>
</feature>
<dbReference type="SMART" id="SM00591">
    <property type="entry name" value="RWD"/>
    <property type="match status" value="1"/>
</dbReference>
<keyword evidence="6" id="KW-1185">Reference proteome</keyword>
<reference evidence="5" key="1">
    <citation type="submission" date="2023-01" db="EMBL/GenBank/DDBJ databases">
        <title>The growth and conidiation of Purpureocillium lavendulum are regulated by nitrogen source and histone H3K14 acetylation.</title>
        <authorList>
            <person name="Tang P."/>
            <person name="Han J."/>
            <person name="Zhang C."/>
            <person name="Tang P."/>
            <person name="Qi F."/>
            <person name="Zhang K."/>
            <person name="Liang L."/>
        </authorList>
    </citation>
    <scope>NUCLEOTIDE SEQUENCE</scope>
    <source>
        <strain evidence="5">YMF1.00683</strain>
    </source>
</reference>
<dbReference type="PANTHER" id="PTHR12292">
    <property type="entry name" value="RWD DOMAIN-CONTAINING PROTEIN"/>
    <property type="match status" value="1"/>
</dbReference>
<proteinExistence type="predicted"/>
<feature type="coiled-coil region" evidence="1">
    <location>
        <begin position="751"/>
        <end position="778"/>
    </location>
</feature>
<evidence type="ECO:0000256" key="3">
    <source>
        <dbReference type="SAM" id="Phobius"/>
    </source>
</evidence>
<dbReference type="AlphaFoldDB" id="A0AB34G2D8"/>